<evidence type="ECO:0000313" key="4">
    <source>
        <dbReference type="EMBL" id="MFC7366610.1"/>
    </source>
</evidence>
<evidence type="ECO:0000313" key="5">
    <source>
        <dbReference type="Proteomes" id="UP001596483"/>
    </source>
</evidence>
<dbReference type="InterPro" id="IPR009057">
    <property type="entry name" value="Homeodomain-like_sf"/>
</dbReference>
<evidence type="ECO:0000259" key="3">
    <source>
        <dbReference type="PROSITE" id="PS50977"/>
    </source>
</evidence>
<reference evidence="5" key="1">
    <citation type="journal article" date="2019" name="Int. J. Syst. Evol. Microbiol.">
        <title>The Global Catalogue of Microorganisms (GCM) 10K type strain sequencing project: providing services to taxonomists for standard genome sequencing and annotation.</title>
        <authorList>
            <consortium name="The Broad Institute Genomics Platform"/>
            <consortium name="The Broad Institute Genome Sequencing Center for Infectious Disease"/>
            <person name="Wu L."/>
            <person name="Ma J."/>
        </authorList>
    </citation>
    <scope>NUCLEOTIDE SEQUENCE [LARGE SCALE GENOMIC DNA]</scope>
    <source>
        <strain evidence="5">JCM 4738</strain>
    </source>
</reference>
<feature type="DNA-binding region" description="H-T-H motif" evidence="2">
    <location>
        <begin position="32"/>
        <end position="51"/>
    </location>
</feature>
<gene>
    <name evidence="4" type="ORF">ACFQQH_15880</name>
</gene>
<dbReference type="Pfam" id="PF00440">
    <property type="entry name" value="TetR_N"/>
    <property type="match status" value="1"/>
</dbReference>
<dbReference type="RefSeq" id="WP_157293446.1">
    <property type="nucleotide sequence ID" value="NZ_JBHTCT010000038.1"/>
</dbReference>
<comment type="caution">
    <text evidence="4">The sequence shown here is derived from an EMBL/GenBank/DDBJ whole genome shotgun (WGS) entry which is preliminary data.</text>
</comment>
<dbReference type="EMBL" id="JBHTCT010000038">
    <property type="protein sequence ID" value="MFC7366610.1"/>
    <property type="molecule type" value="Genomic_DNA"/>
</dbReference>
<organism evidence="4 5">
    <name type="scientific">Bhargavaea changchunensis</name>
    <dbReference type="NCBI Taxonomy" id="2134037"/>
    <lineage>
        <taxon>Bacteria</taxon>
        <taxon>Bacillati</taxon>
        <taxon>Bacillota</taxon>
        <taxon>Bacilli</taxon>
        <taxon>Bacillales</taxon>
        <taxon>Caryophanaceae</taxon>
        <taxon>Bhargavaea</taxon>
    </lineage>
</organism>
<feature type="domain" description="HTH tetR-type" evidence="3">
    <location>
        <begin position="9"/>
        <end position="69"/>
    </location>
</feature>
<proteinExistence type="predicted"/>
<dbReference type="InterPro" id="IPR001647">
    <property type="entry name" value="HTH_TetR"/>
</dbReference>
<accession>A0ABW2NL20</accession>
<evidence type="ECO:0000256" key="2">
    <source>
        <dbReference type="PROSITE-ProRule" id="PRU00335"/>
    </source>
</evidence>
<dbReference type="PROSITE" id="PS50977">
    <property type="entry name" value="HTH_TETR_2"/>
    <property type="match status" value="1"/>
</dbReference>
<dbReference type="Proteomes" id="UP001596483">
    <property type="component" value="Unassembled WGS sequence"/>
</dbReference>
<name>A0ABW2NL20_9BACL</name>
<evidence type="ECO:0000256" key="1">
    <source>
        <dbReference type="ARBA" id="ARBA00023125"/>
    </source>
</evidence>
<dbReference type="Gene3D" id="1.10.357.10">
    <property type="entry name" value="Tetracycline Repressor, domain 2"/>
    <property type="match status" value="1"/>
</dbReference>
<sequence>MTNKQLQKSRMWKYFIEATVEIIHEEGIDKVTIRKVADRAGYNSATLYNYFSELSHLKFFAAMRLLGGYIEEVTARMDDAETPLDKYVIAWECFIRHSFRSPKLFNAVFIMDLGDQPGKLMERYYEVYPAELVNVPDELQPTLFERSVMKRGKSMLQMAAEEGQIPMAQMNPVNEKTNLIWQGMMTSILNNRLDYDIGEAERNTMKYVREIIEDARKSIQPS</sequence>
<keyword evidence="5" id="KW-1185">Reference proteome</keyword>
<protein>
    <submittedName>
        <fullName evidence="4">TetR/AcrR family transcriptional regulator</fullName>
    </submittedName>
</protein>
<dbReference type="SUPFAM" id="SSF46689">
    <property type="entry name" value="Homeodomain-like"/>
    <property type="match status" value="1"/>
</dbReference>
<keyword evidence="1 2" id="KW-0238">DNA-binding</keyword>